<dbReference type="KEGG" id="uvi:66063259"/>
<gene>
    <name evidence="2" type="ORF">UV8b_02481</name>
</gene>
<name>A0A063BZ64_USTVR</name>
<reference evidence="1" key="1">
    <citation type="submission" date="2017-02" db="EMBL/GenBank/DDBJ databases">
        <title>PCR markers derived from comparative genomics for detection and identification of the rice pathogen Ustilaginoidea virens in plant tissues.</title>
        <authorList>
            <person name="Tang J."/>
            <person name="Zheng L."/>
            <person name="Jia Q."/>
            <person name="Liu H."/>
            <person name="Hsiang T."/>
            <person name="Huang J."/>
        </authorList>
    </citation>
    <scope>NUCLEOTIDE SEQUENCE</scope>
    <source>
        <strain evidence="1">HWD-2</strain>
    </source>
</reference>
<accession>A0A063BZ64</accession>
<dbReference type="EMBL" id="KY617822">
    <property type="protein sequence ID" value="ARS01317.1"/>
    <property type="molecule type" value="Genomic_DNA"/>
</dbReference>
<keyword evidence="3" id="KW-1185">Reference proteome</keyword>
<sequence>MVHVRISEPPRLTATTSLTSASRVYIAGLHGQRLKSKFHPHAPAPPLPQEFQQPPKMKAAVMLAAAAFVRLSLAAPAHAVFKRGEIFNLYQLAVNSFSDQTTKDLFRKNLELLWRPAGPLPISTAYFSQMASEYAARMQSYLDKGLDEQVADALTRLYHSHNSKEYPVEKAYVDDFINKIAATMEGK</sequence>
<dbReference type="AlphaFoldDB" id="A0A063BZ64"/>
<evidence type="ECO:0000313" key="3">
    <source>
        <dbReference type="Proteomes" id="UP000027002"/>
    </source>
</evidence>
<dbReference type="RefSeq" id="XP_042995913.1">
    <property type="nucleotide sequence ID" value="XM_043139979.1"/>
</dbReference>
<reference evidence="2" key="2">
    <citation type="submission" date="2020-03" db="EMBL/GenBank/DDBJ databases">
        <title>A mixture of massive structural variations and highly conserved coding sequences in Ustilaginoidea virens genome.</title>
        <authorList>
            <person name="Zhang K."/>
            <person name="Zhao Z."/>
            <person name="Zhang Z."/>
            <person name="Li Y."/>
            <person name="Hsiang T."/>
            <person name="Sun W."/>
        </authorList>
    </citation>
    <scope>NUCLEOTIDE SEQUENCE</scope>
    <source>
        <strain evidence="2">UV-8b</strain>
    </source>
</reference>
<dbReference type="Proteomes" id="UP000027002">
    <property type="component" value="Chromosome 2"/>
</dbReference>
<evidence type="ECO:0000313" key="2">
    <source>
        <dbReference type="EMBL" id="QUC18240.1"/>
    </source>
</evidence>
<dbReference type="EMBL" id="CP072754">
    <property type="protein sequence ID" value="QUC18240.1"/>
    <property type="molecule type" value="Genomic_DNA"/>
</dbReference>
<evidence type="ECO:0000313" key="1">
    <source>
        <dbReference type="EMBL" id="ARS01317.1"/>
    </source>
</evidence>
<dbReference type="HOGENOM" id="CLU_1448758_0_0_1"/>
<organism evidence="2 3">
    <name type="scientific">Ustilaginoidea virens</name>
    <name type="common">Rice false smut fungus</name>
    <name type="synonym">Villosiclava virens</name>
    <dbReference type="NCBI Taxonomy" id="1159556"/>
    <lineage>
        <taxon>Eukaryota</taxon>
        <taxon>Fungi</taxon>
        <taxon>Dikarya</taxon>
        <taxon>Ascomycota</taxon>
        <taxon>Pezizomycotina</taxon>
        <taxon>Sordariomycetes</taxon>
        <taxon>Hypocreomycetidae</taxon>
        <taxon>Hypocreales</taxon>
        <taxon>Clavicipitaceae</taxon>
        <taxon>Ustilaginoidea</taxon>
    </lineage>
</organism>
<proteinExistence type="predicted"/>
<protein>
    <submittedName>
        <fullName evidence="2">Uncharacterized protein</fullName>
    </submittedName>
</protein>
<dbReference type="GeneID" id="66063259"/>